<dbReference type="InterPro" id="IPR014721">
    <property type="entry name" value="Ribsml_uS5_D2-typ_fold_subgr"/>
</dbReference>
<keyword evidence="3 7" id="KW-0540">Nuclease</keyword>
<dbReference type="Proteomes" id="UP000072660">
    <property type="component" value="Unassembled WGS sequence"/>
</dbReference>
<sequence length="117" mass="13302">MCQGFSRDKRLLDAEQFKAVFDAPDSRANGRDVLLLARKNGLQAPRLGLVIGKKSVKLAVQRNRLKRLIRTAFRLNQSALAGLDIVVLARKGLAEQGNDEFTRQLESLWQRLLRKFK</sequence>
<comment type="caution">
    <text evidence="9">The sequence shown here is derived from an EMBL/GenBank/DDBJ whole genome shotgun (WGS) entry which is preliminary data.</text>
</comment>
<dbReference type="InterPro" id="IPR020539">
    <property type="entry name" value="RNase_P_CS"/>
</dbReference>
<comment type="catalytic activity">
    <reaction evidence="7">
        <text>Endonucleolytic cleavage of RNA, removing 5'-extranucleotides from tRNA precursor.</text>
        <dbReference type="EC" id="3.1.26.5"/>
    </reaction>
</comment>
<dbReference type="Pfam" id="PF00825">
    <property type="entry name" value="Ribonuclease_P"/>
    <property type="match status" value="1"/>
</dbReference>
<reference evidence="9 10" key="1">
    <citation type="submission" date="2016-02" db="EMBL/GenBank/DDBJ databases">
        <authorList>
            <person name="Wen L."/>
            <person name="He K."/>
            <person name="Yang H."/>
        </authorList>
    </citation>
    <scope>NUCLEOTIDE SEQUENCE [LARGE SCALE GENOMIC DNA]</scope>
    <source>
        <strain evidence="9 10">CV58</strain>
    </source>
</reference>
<dbReference type="GO" id="GO:0042781">
    <property type="term" value="F:3'-tRNA processing endoribonuclease activity"/>
    <property type="evidence" value="ECO:0007669"/>
    <property type="project" value="TreeGrafter"/>
</dbReference>
<dbReference type="InterPro" id="IPR020568">
    <property type="entry name" value="Ribosomal_Su5_D2-typ_SF"/>
</dbReference>
<keyword evidence="2 7" id="KW-0819">tRNA processing</keyword>
<dbReference type="GO" id="GO:0030677">
    <property type="term" value="C:ribonuclease P complex"/>
    <property type="evidence" value="ECO:0007669"/>
    <property type="project" value="TreeGrafter"/>
</dbReference>
<dbReference type="GO" id="GO:0004526">
    <property type="term" value="F:ribonuclease P activity"/>
    <property type="evidence" value="ECO:0007669"/>
    <property type="project" value="UniProtKB-UniRule"/>
</dbReference>
<evidence type="ECO:0000256" key="3">
    <source>
        <dbReference type="ARBA" id="ARBA00022722"/>
    </source>
</evidence>
<protein>
    <recommendedName>
        <fullName evidence="7 8">Ribonuclease P protein component</fullName>
        <shortName evidence="7">RNase P protein</shortName>
        <shortName evidence="7">RNaseP protein</shortName>
        <ecNumber evidence="7 8">3.1.26.5</ecNumber>
    </recommendedName>
    <alternativeName>
        <fullName evidence="7">Protein C5</fullName>
    </alternativeName>
</protein>
<dbReference type="PANTHER" id="PTHR33992:SF1">
    <property type="entry name" value="RIBONUCLEASE P PROTEIN COMPONENT"/>
    <property type="match status" value="1"/>
</dbReference>
<dbReference type="RefSeq" id="WP_068389280.1">
    <property type="nucleotide sequence ID" value="NZ_LSZO01000129.1"/>
</dbReference>
<keyword evidence="6 7" id="KW-0694">RNA-binding</keyword>
<dbReference type="OrthoDB" id="9796422at2"/>
<gene>
    <name evidence="7 9" type="primary">rnpA</name>
    <name evidence="9" type="ORF">AXE65_12880</name>
</gene>
<proteinExistence type="inferred from homology"/>
<evidence type="ECO:0000256" key="8">
    <source>
        <dbReference type="NCBIfam" id="TIGR00188"/>
    </source>
</evidence>
<name>A0A139SVA6_9GAMM</name>
<dbReference type="NCBIfam" id="TIGR00188">
    <property type="entry name" value="rnpA"/>
    <property type="match status" value="1"/>
</dbReference>
<dbReference type="SUPFAM" id="SSF54211">
    <property type="entry name" value="Ribosomal protein S5 domain 2-like"/>
    <property type="match status" value="1"/>
</dbReference>
<dbReference type="HAMAP" id="MF_00227">
    <property type="entry name" value="RNase_P"/>
    <property type="match status" value="1"/>
</dbReference>
<accession>A0A139SVA6</accession>
<evidence type="ECO:0000256" key="5">
    <source>
        <dbReference type="ARBA" id="ARBA00022801"/>
    </source>
</evidence>
<comment type="subunit">
    <text evidence="7">Consists of a catalytic RNA component (M1 or rnpB) and a protein subunit.</text>
</comment>
<comment type="similarity">
    <text evidence="7">Belongs to the RnpA family.</text>
</comment>
<organism evidence="9 10">
    <name type="scientific">Ventosimonas gracilis</name>
    <dbReference type="NCBI Taxonomy" id="1680762"/>
    <lineage>
        <taxon>Bacteria</taxon>
        <taxon>Pseudomonadati</taxon>
        <taxon>Pseudomonadota</taxon>
        <taxon>Gammaproteobacteria</taxon>
        <taxon>Pseudomonadales</taxon>
        <taxon>Ventosimonadaceae</taxon>
        <taxon>Ventosimonas</taxon>
    </lineage>
</organism>
<evidence type="ECO:0000256" key="2">
    <source>
        <dbReference type="ARBA" id="ARBA00022694"/>
    </source>
</evidence>
<evidence type="ECO:0000256" key="4">
    <source>
        <dbReference type="ARBA" id="ARBA00022759"/>
    </source>
</evidence>
<dbReference type="GO" id="GO:0001682">
    <property type="term" value="P:tRNA 5'-leader removal"/>
    <property type="evidence" value="ECO:0007669"/>
    <property type="project" value="UniProtKB-UniRule"/>
</dbReference>
<dbReference type="InterPro" id="IPR000100">
    <property type="entry name" value="RNase_P"/>
</dbReference>
<evidence type="ECO:0000256" key="6">
    <source>
        <dbReference type="ARBA" id="ARBA00022884"/>
    </source>
</evidence>
<evidence type="ECO:0000313" key="10">
    <source>
        <dbReference type="Proteomes" id="UP000072660"/>
    </source>
</evidence>
<dbReference type="Gene3D" id="3.30.230.10">
    <property type="match status" value="1"/>
</dbReference>
<keyword evidence="10" id="KW-1185">Reference proteome</keyword>
<keyword evidence="4 7" id="KW-0255">Endonuclease</keyword>
<dbReference type="EC" id="3.1.26.5" evidence="7 8"/>
<keyword evidence="5 7" id="KW-0378">Hydrolase</keyword>
<evidence type="ECO:0000256" key="7">
    <source>
        <dbReference type="HAMAP-Rule" id="MF_00227"/>
    </source>
</evidence>
<evidence type="ECO:0000313" key="9">
    <source>
        <dbReference type="EMBL" id="KXU38499.1"/>
    </source>
</evidence>
<dbReference type="EMBL" id="LSZO01000129">
    <property type="protein sequence ID" value="KXU38499.1"/>
    <property type="molecule type" value="Genomic_DNA"/>
</dbReference>
<comment type="function">
    <text evidence="1 7">RNaseP catalyzes the removal of the 5'-leader sequence from pre-tRNA to produce the mature 5'-terminus. It can also cleave other RNA substrates such as 4.5S RNA. The protein component plays an auxiliary but essential role in vivo by binding to the 5'-leader sequence and broadening the substrate specificity of the ribozyme.</text>
</comment>
<dbReference type="PROSITE" id="PS00648">
    <property type="entry name" value="RIBONUCLEASE_P"/>
    <property type="match status" value="1"/>
</dbReference>
<evidence type="ECO:0000256" key="1">
    <source>
        <dbReference type="ARBA" id="ARBA00002663"/>
    </source>
</evidence>
<dbReference type="AlphaFoldDB" id="A0A139SVA6"/>
<dbReference type="GO" id="GO:0000049">
    <property type="term" value="F:tRNA binding"/>
    <property type="evidence" value="ECO:0007669"/>
    <property type="project" value="UniProtKB-UniRule"/>
</dbReference>
<dbReference type="PANTHER" id="PTHR33992">
    <property type="entry name" value="RIBONUCLEASE P PROTEIN COMPONENT"/>
    <property type="match status" value="1"/>
</dbReference>